<dbReference type="RefSeq" id="WP_002657697.1">
    <property type="nucleotide sequence ID" value="NZ_ABGI02000007.1"/>
</dbReference>
<dbReference type="GO" id="GO:0005886">
    <property type="term" value="C:plasma membrane"/>
    <property type="evidence" value="ECO:0007669"/>
    <property type="project" value="UniProtKB-SubCell"/>
</dbReference>
<comment type="function">
    <text evidence="15">Catalyzes the dephosphorylation of undecaprenyl diphosphate (UPP). Confers resistance to bacitracin.</text>
</comment>
<accession>A0A7U8EXN1</accession>
<dbReference type="GO" id="GO:0071555">
    <property type="term" value="P:cell wall organization"/>
    <property type="evidence" value="ECO:0007669"/>
    <property type="project" value="UniProtKB-KW"/>
</dbReference>
<comment type="catalytic activity">
    <reaction evidence="14 15">
        <text>di-trans,octa-cis-undecaprenyl diphosphate + H2O = di-trans,octa-cis-undecaprenyl phosphate + phosphate + H(+)</text>
        <dbReference type="Rhea" id="RHEA:28094"/>
        <dbReference type="ChEBI" id="CHEBI:15377"/>
        <dbReference type="ChEBI" id="CHEBI:15378"/>
        <dbReference type="ChEBI" id="CHEBI:43474"/>
        <dbReference type="ChEBI" id="CHEBI:58405"/>
        <dbReference type="ChEBI" id="CHEBI:60392"/>
        <dbReference type="EC" id="3.6.1.27"/>
    </reaction>
</comment>
<dbReference type="GO" id="GO:0016301">
    <property type="term" value="F:kinase activity"/>
    <property type="evidence" value="ECO:0007669"/>
    <property type="project" value="UniProtKB-KW"/>
</dbReference>
<evidence type="ECO:0000256" key="14">
    <source>
        <dbReference type="ARBA" id="ARBA00047594"/>
    </source>
</evidence>
<comment type="subcellular location">
    <subcellularLocation>
        <location evidence="1 15">Cell membrane</location>
        <topology evidence="1 15">Multi-pass membrane protein</topology>
    </subcellularLocation>
</comment>
<evidence type="ECO:0000256" key="6">
    <source>
        <dbReference type="ARBA" id="ARBA00022692"/>
    </source>
</evidence>
<keyword evidence="8 15" id="KW-1133">Transmembrane helix</keyword>
<evidence type="ECO:0000256" key="10">
    <source>
        <dbReference type="ARBA" id="ARBA00023251"/>
    </source>
</evidence>
<evidence type="ECO:0000313" key="17">
    <source>
        <dbReference type="Proteomes" id="UP000006208"/>
    </source>
</evidence>
<dbReference type="GO" id="GO:0009252">
    <property type="term" value="P:peptidoglycan biosynthetic process"/>
    <property type="evidence" value="ECO:0007669"/>
    <property type="project" value="UniProtKB-KW"/>
</dbReference>
<feature type="transmembrane region" description="Helical" evidence="15">
    <location>
        <begin position="112"/>
        <end position="132"/>
    </location>
</feature>
<keyword evidence="16" id="KW-0418">Kinase</keyword>
<evidence type="ECO:0000256" key="5">
    <source>
        <dbReference type="ARBA" id="ARBA00022475"/>
    </source>
</evidence>
<sequence length="266" mass="30271">MTNILSAIILGIIQGITEFLPISSSGHLLLFRHFINLKLSIIFDIYLHLATVLVIIIYYRKRILELFLTFIRFSLRKTVKSDLTNLKLILLILIITIVTGVVGTFISKYESMFTLSFVLINFIITGILILMLEFNFLKVDFKGNILLAGIFMGLMQGLGALPGISRSGITIFSASVIGFNRKSAFEISFLSLIPIVFGAILLKHKEFYDIFMVLNFFEINLGALVAFVVGIFSINFFFKMLNNKKLYYFSIYLFALSIIVCYFVRI</sequence>
<evidence type="ECO:0000256" key="12">
    <source>
        <dbReference type="ARBA" id="ARBA00032707"/>
    </source>
</evidence>
<dbReference type="GO" id="GO:0046677">
    <property type="term" value="P:response to antibiotic"/>
    <property type="evidence" value="ECO:0007669"/>
    <property type="project" value="UniProtKB-UniRule"/>
</dbReference>
<dbReference type="HAMAP" id="MF_01006">
    <property type="entry name" value="Undec_diphosphatase"/>
    <property type="match status" value="1"/>
</dbReference>
<dbReference type="SMR" id="A0A7U8EXN1"/>
<feature type="transmembrane region" description="Helical" evidence="15">
    <location>
        <begin position="86"/>
        <end position="106"/>
    </location>
</feature>
<keyword evidence="15" id="KW-0573">Peptidoglycan synthesis</keyword>
<dbReference type="GO" id="GO:0050380">
    <property type="term" value="F:undecaprenyl-diphosphatase activity"/>
    <property type="evidence" value="ECO:0007669"/>
    <property type="project" value="UniProtKB-UniRule"/>
</dbReference>
<feature type="transmembrane region" description="Helical" evidence="15">
    <location>
        <begin position="144"/>
        <end position="164"/>
    </location>
</feature>
<comment type="caution">
    <text evidence="16">The sequence shown here is derived from an EMBL/GenBank/DDBJ whole genome shotgun (WGS) entry which is preliminary data.</text>
</comment>
<evidence type="ECO:0000256" key="13">
    <source>
        <dbReference type="ARBA" id="ARBA00032932"/>
    </source>
</evidence>
<dbReference type="AlphaFoldDB" id="A0A7U8EXN1"/>
<organism evidence="16 17">
    <name type="scientific">Borreliella burgdorferi 118a</name>
    <dbReference type="NCBI Taxonomy" id="476210"/>
    <lineage>
        <taxon>Bacteria</taxon>
        <taxon>Pseudomonadati</taxon>
        <taxon>Spirochaetota</taxon>
        <taxon>Spirochaetia</taxon>
        <taxon>Spirochaetales</taxon>
        <taxon>Borreliaceae</taxon>
        <taxon>Borreliella</taxon>
    </lineage>
</organism>
<evidence type="ECO:0000256" key="11">
    <source>
        <dbReference type="ARBA" id="ARBA00023316"/>
    </source>
</evidence>
<name>A0A7U8EXN1_BORBG</name>
<dbReference type="PANTHER" id="PTHR30622">
    <property type="entry name" value="UNDECAPRENYL-DIPHOSPHATASE"/>
    <property type="match status" value="1"/>
</dbReference>
<evidence type="ECO:0000256" key="3">
    <source>
        <dbReference type="ARBA" id="ARBA00012374"/>
    </source>
</evidence>
<comment type="similarity">
    <text evidence="2 15">Belongs to the UppP family.</text>
</comment>
<evidence type="ECO:0000256" key="4">
    <source>
        <dbReference type="ARBA" id="ARBA00021581"/>
    </source>
</evidence>
<keyword evidence="15" id="KW-0133">Cell shape</keyword>
<dbReference type="GeneID" id="56567689"/>
<dbReference type="EMBL" id="ABGI02000007">
    <property type="protein sequence ID" value="EEG98664.1"/>
    <property type="molecule type" value="Genomic_DNA"/>
</dbReference>
<feature type="transmembrane region" description="Helical" evidence="15">
    <location>
        <begin position="214"/>
        <end position="234"/>
    </location>
</feature>
<protein>
    <recommendedName>
        <fullName evidence="4 15">Undecaprenyl-diphosphatase</fullName>
        <ecNumber evidence="3 15">3.6.1.27</ecNumber>
    </recommendedName>
    <alternativeName>
        <fullName evidence="13 15">Bacitracin resistance protein</fullName>
    </alternativeName>
    <alternativeName>
        <fullName evidence="12 15">Undecaprenyl pyrophosphate phosphatase</fullName>
    </alternativeName>
</protein>
<keyword evidence="16" id="KW-0808">Transferase</keyword>
<keyword evidence="5 15" id="KW-1003">Cell membrane</keyword>
<dbReference type="PANTHER" id="PTHR30622:SF2">
    <property type="entry name" value="UNDECAPRENYL-DIPHOSPHATASE"/>
    <property type="match status" value="1"/>
</dbReference>
<evidence type="ECO:0000256" key="1">
    <source>
        <dbReference type="ARBA" id="ARBA00004651"/>
    </source>
</evidence>
<dbReference type="NCBIfam" id="TIGR00753">
    <property type="entry name" value="undec_PP_bacA"/>
    <property type="match status" value="1"/>
</dbReference>
<proteinExistence type="inferred from homology"/>
<evidence type="ECO:0000256" key="9">
    <source>
        <dbReference type="ARBA" id="ARBA00023136"/>
    </source>
</evidence>
<evidence type="ECO:0000256" key="2">
    <source>
        <dbReference type="ARBA" id="ARBA00010621"/>
    </source>
</evidence>
<evidence type="ECO:0000256" key="15">
    <source>
        <dbReference type="HAMAP-Rule" id="MF_01006"/>
    </source>
</evidence>
<dbReference type="Proteomes" id="UP000006208">
    <property type="component" value="Unassembled WGS sequence"/>
</dbReference>
<keyword evidence="7 15" id="KW-0378">Hydrolase</keyword>
<comment type="miscellaneous">
    <text evidence="15">Bacitracin is thought to be involved in the inhibition of peptidoglycan synthesis by sequestering undecaprenyl diphosphate, thereby reducing the pool of lipid carrier available.</text>
</comment>
<evidence type="ECO:0000313" key="16">
    <source>
        <dbReference type="EMBL" id="EEG98664.1"/>
    </source>
</evidence>
<reference evidence="16 17" key="1">
    <citation type="submission" date="2009-03" db="EMBL/GenBank/DDBJ databases">
        <authorList>
            <person name="Fraser-Liggett C.M."/>
            <person name="Mongodin E.F."/>
            <person name="Casjens B."/>
            <person name="Dunn J."/>
            <person name="Luft B."/>
            <person name="Qiu W."/>
            <person name="Schutzer S."/>
            <person name="Sebastian Y."/>
        </authorList>
    </citation>
    <scope>NUCLEOTIDE SEQUENCE [LARGE SCALE GENOMIC DNA]</scope>
    <source>
        <strain evidence="16 17">118a</strain>
    </source>
</reference>
<dbReference type="EC" id="3.6.1.27" evidence="3 15"/>
<dbReference type="Pfam" id="PF02673">
    <property type="entry name" value="BacA"/>
    <property type="match status" value="1"/>
</dbReference>
<dbReference type="InterPro" id="IPR003824">
    <property type="entry name" value="UppP"/>
</dbReference>
<keyword evidence="9 15" id="KW-0472">Membrane</keyword>
<keyword evidence="10 15" id="KW-0046">Antibiotic resistance</keyword>
<feature type="transmembrane region" description="Helical" evidence="15">
    <location>
        <begin position="184"/>
        <end position="202"/>
    </location>
</feature>
<evidence type="ECO:0000256" key="7">
    <source>
        <dbReference type="ARBA" id="ARBA00022801"/>
    </source>
</evidence>
<gene>
    <name evidence="15" type="primary">uppP</name>
    <name evidence="16" type="ORF">BBU118A_0263</name>
</gene>
<dbReference type="GO" id="GO:0008360">
    <property type="term" value="P:regulation of cell shape"/>
    <property type="evidence" value="ECO:0007669"/>
    <property type="project" value="UniProtKB-KW"/>
</dbReference>
<feature type="transmembrane region" description="Helical" evidence="15">
    <location>
        <begin position="39"/>
        <end position="59"/>
    </location>
</feature>
<keyword evidence="6 15" id="KW-0812">Transmembrane</keyword>
<keyword evidence="11 15" id="KW-0961">Cell wall biogenesis/degradation</keyword>
<feature type="transmembrane region" description="Helical" evidence="15">
    <location>
        <begin position="246"/>
        <end position="264"/>
    </location>
</feature>
<evidence type="ECO:0000256" key="8">
    <source>
        <dbReference type="ARBA" id="ARBA00022989"/>
    </source>
</evidence>
<dbReference type="NCBIfam" id="NF001396">
    <property type="entry name" value="PRK00281.3-3"/>
    <property type="match status" value="1"/>
</dbReference>